<dbReference type="GeneTree" id="ENSGT00940000166812"/>
<proteinExistence type="predicted"/>
<reference evidence="4" key="2">
    <citation type="submission" date="2025-08" db="UniProtKB">
        <authorList>
            <consortium name="Ensembl"/>
        </authorList>
    </citation>
    <scope>IDENTIFICATION</scope>
</reference>
<dbReference type="Ensembl" id="ENSCSAVT00000013839.1">
    <property type="protein sequence ID" value="ENSCSAVP00000013681.1"/>
    <property type="gene ID" value="ENSCSAVG00000008029.1"/>
</dbReference>
<dbReference type="PANTHER" id="PTHR11360">
    <property type="entry name" value="MONOCARBOXYLATE TRANSPORTER"/>
    <property type="match status" value="1"/>
</dbReference>
<feature type="domain" description="Major facilitator superfamily (MFS) profile" evidence="3">
    <location>
        <begin position="7"/>
        <end position="468"/>
    </location>
</feature>
<feature type="transmembrane region" description="Helical" evidence="2">
    <location>
        <begin position="6"/>
        <end position="32"/>
    </location>
</feature>
<keyword evidence="2" id="KW-0812">Transmembrane</keyword>
<feature type="transmembrane region" description="Helical" evidence="2">
    <location>
        <begin position="413"/>
        <end position="436"/>
    </location>
</feature>
<feature type="transmembrane region" description="Helical" evidence="2">
    <location>
        <begin position="383"/>
        <end position="401"/>
    </location>
</feature>
<dbReference type="PANTHER" id="PTHR11360:SF284">
    <property type="entry name" value="EG:103B4.3 PROTEIN-RELATED"/>
    <property type="match status" value="1"/>
</dbReference>
<keyword evidence="2" id="KW-0472">Membrane</keyword>
<organism evidence="4 5">
    <name type="scientific">Ciona savignyi</name>
    <name type="common">Pacific transparent sea squirt</name>
    <dbReference type="NCBI Taxonomy" id="51511"/>
    <lineage>
        <taxon>Eukaryota</taxon>
        <taxon>Metazoa</taxon>
        <taxon>Chordata</taxon>
        <taxon>Tunicata</taxon>
        <taxon>Ascidiacea</taxon>
        <taxon>Phlebobranchia</taxon>
        <taxon>Cionidae</taxon>
        <taxon>Ciona</taxon>
    </lineage>
</organism>
<keyword evidence="5" id="KW-1185">Reference proteome</keyword>
<evidence type="ECO:0000313" key="5">
    <source>
        <dbReference type="Proteomes" id="UP000007875"/>
    </source>
</evidence>
<feature type="transmembrane region" description="Helical" evidence="2">
    <location>
        <begin position="76"/>
        <end position="94"/>
    </location>
</feature>
<dbReference type="Gene3D" id="1.20.1250.20">
    <property type="entry name" value="MFS general substrate transporter like domains"/>
    <property type="match status" value="1"/>
</dbReference>
<feature type="transmembrane region" description="Helical" evidence="2">
    <location>
        <begin position="357"/>
        <end position="377"/>
    </location>
</feature>
<dbReference type="SUPFAM" id="SSF103473">
    <property type="entry name" value="MFS general substrate transporter"/>
    <property type="match status" value="1"/>
</dbReference>
<protein>
    <recommendedName>
        <fullName evidence="3">Major facilitator superfamily (MFS) profile domain-containing protein</fullName>
    </recommendedName>
</protein>
<comment type="subcellular location">
    <subcellularLocation>
        <location evidence="1">Membrane</location>
        <topology evidence="1">Multi-pass membrane protein</topology>
    </subcellularLocation>
</comment>
<dbReference type="OMA" id="PKWAVIT"/>
<dbReference type="InterPro" id="IPR036259">
    <property type="entry name" value="MFS_trans_sf"/>
</dbReference>
<dbReference type="InterPro" id="IPR020846">
    <property type="entry name" value="MFS_dom"/>
</dbReference>
<dbReference type="Proteomes" id="UP000007875">
    <property type="component" value="Unassembled WGS sequence"/>
</dbReference>
<dbReference type="CDD" id="cd17352">
    <property type="entry name" value="MFS_MCT_SLC16"/>
    <property type="match status" value="1"/>
</dbReference>
<keyword evidence="2" id="KW-1133">Transmembrane helix</keyword>
<evidence type="ECO:0000259" key="3">
    <source>
        <dbReference type="PROSITE" id="PS50850"/>
    </source>
</evidence>
<evidence type="ECO:0000256" key="1">
    <source>
        <dbReference type="ARBA" id="ARBA00004141"/>
    </source>
</evidence>
<dbReference type="InParanoid" id="H2Z7W9"/>
<reference evidence="4" key="3">
    <citation type="submission" date="2025-09" db="UniProtKB">
        <authorList>
            <consortium name="Ensembl"/>
        </authorList>
    </citation>
    <scope>IDENTIFICATION</scope>
</reference>
<dbReference type="Pfam" id="PF07690">
    <property type="entry name" value="MFS_1"/>
    <property type="match status" value="1"/>
</dbReference>
<dbReference type="GO" id="GO:0016020">
    <property type="term" value="C:membrane"/>
    <property type="evidence" value="ECO:0007669"/>
    <property type="project" value="UniProtKB-SubCell"/>
</dbReference>
<dbReference type="eggNOG" id="KOG2504">
    <property type="taxonomic scope" value="Eukaryota"/>
</dbReference>
<feature type="transmembrane region" description="Helical" evidence="2">
    <location>
        <begin position="160"/>
        <end position="182"/>
    </location>
</feature>
<evidence type="ECO:0000313" key="4">
    <source>
        <dbReference type="Ensembl" id="ENSCSAVP00000013681.1"/>
    </source>
</evidence>
<accession>H2Z7W9</accession>
<sequence length="491" mass="53970">PPDGGWGWVIVVAVWFDNMLVIGMLKSLGVLFPAFRSYFQESAGAISWINSISLSMRATAAPLSAALSNRFGEQKVVACGGLLVVIGLIMSVFATSPYYLYGSLGCVTGIGFAFASLPALTMIGRYFRVRRSLANGLSRSGGAATFFLAPLLQFLVTNYGWQGCLLIVAGLELHLIACALLFRPLRLKEELEFKAETTLKKHRDSVMQLSTINGEGLQEGFKPGFVARRALSDRQKVKILQQQIEKRVQEYGVTESLIVENFPQIEPVYQPKQKSTLDFALLKNPKWAVITLNLVLTQFGYSITLVHTVARAKLLGIGEYESAVLLSFIGLSEVVAQLSSGAFADKQYIKRIHLHKIYIAVMAIATFTSLLCNSFVTMSIYCVIFGCGSGSWQGNILPLTVDTLGVRTLRSAYGFCLFFSGVCGQLIGPPIAGMMFDATQSYTYSFILAASCFVIASSVLWLEIPASKFVRRREEKIKRNATVDTMDEDFD</sequence>
<dbReference type="PROSITE" id="PS50850">
    <property type="entry name" value="MFS"/>
    <property type="match status" value="1"/>
</dbReference>
<feature type="transmembrane region" description="Helical" evidence="2">
    <location>
        <begin position="136"/>
        <end position="154"/>
    </location>
</feature>
<dbReference type="InterPro" id="IPR050327">
    <property type="entry name" value="Proton-linked_MCT"/>
</dbReference>
<evidence type="ECO:0000256" key="2">
    <source>
        <dbReference type="SAM" id="Phobius"/>
    </source>
</evidence>
<dbReference type="GO" id="GO:0008028">
    <property type="term" value="F:monocarboxylic acid transmembrane transporter activity"/>
    <property type="evidence" value="ECO:0007669"/>
    <property type="project" value="TreeGrafter"/>
</dbReference>
<feature type="transmembrane region" description="Helical" evidence="2">
    <location>
        <begin position="442"/>
        <end position="462"/>
    </location>
</feature>
<dbReference type="AlphaFoldDB" id="H2Z7W9"/>
<feature type="transmembrane region" description="Helical" evidence="2">
    <location>
        <begin position="100"/>
        <end position="124"/>
    </location>
</feature>
<reference evidence="5" key="1">
    <citation type="submission" date="2003-08" db="EMBL/GenBank/DDBJ databases">
        <authorList>
            <person name="Birren B."/>
            <person name="Nusbaum C."/>
            <person name="Abebe A."/>
            <person name="Abouelleil A."/>
            <person name="Adekoya E."/>
            <person name="Ait-zahra M."/>
            <person name="Allen N."/>
            <person name="Allen T."/>
            <person name="An P."/>
            <person name="Anderson M."/>
            <person name="Anderson S."/>
            <person name="Arachchi H."/>
            <person name="Armbruster J."/>
            <person name="Bachantsang P."/>
            <person name="Baldwin J."/>
            <person name="Barry A."/>
            <person name="Bayul T."/>
            <person name="Blitshsteyn B."/>
            <person name="Bloom T."/>
            <person name="Blye J."/>
            <person name="Boguslavskiy L."/>
            <person name="Borowsky M."/>
            <person name="Boukhgalter B."/>
            <person name="Brunache A."/>
            <person name="Butler J."/>
            <person name="Calixte N."/>
            <person name="Calvo S."/>
            <person name="Camarata J."/>
            <person name="Campo K."/>
            <person name="Chang J."/>
            <person name="Cheshatsang Y."/>
            <person name="Citroen M."/>
            <person name="Collymore A."/>
            <person name="Considine T."/>
            <person name="Cook A."/>
            <person name="Cooke P."/>
            <person name="Corum B."/>
            <person name="Cuomo C."/>
            <person name="David R."/>
            <person name="Dawoe T."/>
            <person name="Degray S."/>
            <person name="Dodge S."/>
            <person name="Dooley K."/>
            <person name="Dorje P."/>
            <person name="Dorjee K."/>
            <person name="Dorris L."/>
            <person name="Duffey N."/>
            <person name="Dupes A."/>
            <person name="Elkins T."/>
            <person name="Engels R."/>
            <person name="Erickson J."/>
            <person name="Farina A."/>
            <person name="Faro S."/>
            <person name="Ferreira P."/>
            <person name="Fischer H."/>
            <person name="Fitzgerald M."/>
            <person name="Foley K."/>
            <person name="Gage D."/>
            <person name="Galagan J."/>
            <person name="Gearin G."/>
            <person name="Gnerre S."/>
            <person name="Gnirke A."/>
            <person name="Goyette A."/>
            <person name="Graham J."/>
            <person name="Grandbois E."/>
            <person name="Gyaltsen K."/>
            <person name="Hafez N."/>
            <person name="Hagopian D."/>
            <person name="Hagos B."/>
            <person name="Hall J."/>
            <person name="Hatcher B."/>
            <person name="Heller A."/>
            <person name="Higgins H."/>
            <person name="Honan T."/>
            <person name="Horn A."/>
            <person name="Houde N."/>
            <person name="Hughes L."/>
            <person name="Hulme W."/>
            <person name="Husby E."/>
            <person name="Iliev I."/>
            <person name="Jaffe D."/>
            <person name="Jones C."/>
            <person name="Kamal M."/>
            <person name="Kamat A."/>
            <person name="Kamvysselis M."/>
            <person name="Karlsson E."/>
            <person name="Kells C."/>
            <person name="Kieu A."/>
            <person name="Kisner P."/>
            <person name="Kodira C."/>
            <person name="Kulbokas E."/>
            <person name="Labutti K."/>
            <person name="Lama D."/>
            <person name="Landers T."/>
            <person name="Leger J."/>
            <person name="Levine S."/>
            <person name="Lewis D."/>
            <person name="Lewis T."/>
            <person name="Lindblad-toh K."/>
            <person name="Liu X."/>
            <person name="Lokyitsang T."/>
            <person name="Lokyitsang Y."/>
            <person name="Lucien O."/>
            <person name="Lui A."/>
            <person name="Ma L.J."/>
            <person name="Mabbitt R."/>
            <person name="Macdonald J."/>
            <person name="Maclean C."/>
            <person name="Major J."/>
            <person name="Manning J."/>
            <person name="Marabella R."/>
            <person name="Maru K."/>
            <person name="Matthews C."/>
            <person name="Mauceli E."/>
            <person name="Mccarthy M."/>
            <person name="Mcdonough S."/>
            <person name="Mcghee T."/>
            <person name="Meldrim J."/>
            <person name="Meneus L."/>
            <person name="Mesirov J."/>
            <person name="Mihalev A."/>
            <person name="Mihova T."/>
            <person name="Mikkelsen T."/>
            <person name="Mlenga V."/>
            <person name="Moru K."/>
            <person name="Mozes J."/>
            <person name="Mulrain L."/>
            <person name="Munson G."/>
            <person name="Naylor J."/>
            <person name="Newes C."/>
            <person name="Nguyen C."/>
            <person name="Nguyen N."/>
            <person name="Nguyen T."/>
            <person name="Nicol R."/>
            <person name="Nielsen C."/>
            <person name="Nizzari M."/>
            <person name="Norbu C."/>
            <person name="Norbu N."/>
            <person name="O'donnell P."/>
            <person name="Okoawo O."/>
            <person name="O'leary S."/>
            <person name="Omotosho B."/>
            <person name="O'neill K."/>
            <person name="Osman S."/>
            <person name="Parker S."/>
            <person name="Perrin D."/>
            <person name="Phunkhang P."/>
            <person name="Piqani B."/>
            <person name="Purcell S."/>
            <person name="Rachupka T."/>
            <person name="Ramasamy U."/>
            <person name="Rameau R."/>
            <person name="Ray V."/>
            <person name="Raymond C."/>
            <person name="Retta R."/>
            <person name="Richardson S."/>
            <person name="Rise C."/>
            <person name="Rodriguez J."/>
            <person name="Rogers J."/>
            <person name="Rogov P."/>
            <person name="Rutman M."/>
            <person name="Schupbach R."/>
            <person name="Seaman C."/>
            <person name="Settipalli S."/>
            <person name="Sharpe T."/>
            <person name="Sheridan J."/>
            <person name="Sherpa N."/>
            <person name="Shi J."/>
            <person name="Smirnov S."/>
            <person name="Smith C."/>
            <person name="Sougnez C."/>
            <person name="Spencer B."/>
            <person name="Stalker J."/>
            <person name="Stange-thomann N."/>
            <person name="Stavropoulos S."/>
            <person name="Stetson K."/>
            <person name="Stone C."/>
            <person name="Stone S."/>
            <person name="Stubbs M."/>
            <person name="Talamas J."/>
            <person name="Tchuinga P."/>
            <person name="Tenzing P."/>
            <person name="Tesfaye S."/>
            <person name="Theodore J."/>
            <person name="Thoulutsang Y."/>
            <person name="Topham K."/>
            <person name="Towey S."/>
            <person name="Tsamla T."/>
            <person name="Tsomo N."/>
            <person name="Vallee D."/>
            <person name="Vassiliev H."/>
            <person name="Venkataraman V."/>
            <person name="Vinson J."/>
            <person name="Vo A."/>
            <person name="Wade C."/>
            <person name="Wang S."/>
            <person name="Wangchuk T."/>
            <person name="Wangdi T."/>
            <person name="Whittaker C."/>
            <person name="Wilkinson J."/>
            <person name="Wu Y."/>
            <person name="Wyman D."/>
            <person name="Yadav S."/>
            <person name="Yang S."/>
            <person name="Yang X."/>
            <person name="Yeager S."/>
            <person name="Yee E."/>
            <person name="Young G."/>
            <person name="Zainoun J."/>
            <person name="Zembeck L."/>
            <person name="Zimmer A."/>
            <person name="Zody M."/>
            <person name="Lander E."/>
        </authorList>
    </citation>
    <scope>NUCLEOTIDE SEQUENCE [LARGE SCALE GENOMIC DNA]</scope>
</reference>
<dbReference type="STRING" id="51511.ENSCSAVP00000013681"/>
<name>H2Z7W9_CIOSA</name>
<dbReference type="InterPro" id="IPR011701">
    <property type="entry name" value="MFS"/>
</dbReference>